<feature type="transmembrane region" description="Helical" evidence="8">
    <location>
        <begin position="179"/>
        <end position="204"/>
    </location>
</feature>
<keyword evidence="6 8" id="KW-0472">Membrane</keyword>
<keyword evidence="5 8" id="KW-1133">Transmembrane helix</keyword>
<dbReference type="RefSeq" id="WP_317843521.1">
    <property type="nucleotide sequence ID" value="NZ_CP126170.1"/>
</dbReference>
<feature type="coiled-coil region" evidence="7">
    <location>
        <begin position="392"/>
        <end position="419"/>
    </location>
</feature>
<evidence type="ECO:0000256" key="1">
    <source>
        <dbReference type="ARBA" id="ARBA00001947"/>
    </source>
</evidence>
<evidence type="ECO:0000256" key="5">
    <source>
        <dbReference type="ARBA" id="ARBA00022989"/>
    </source>
</evidence>
<protein>
    <submittedName>
        <fullName evidence="10">M50 family metallopeptidase</fullName>
    </submittedName>
</protein>
<comment type="cofactor">
    <cofactor evidence="1">
        <name>Zn(2+)</name>
        <dbReference type="ChEBI" id="CHEBI:29105"/>
    </cofactor>
</comment>
<evidence type="ECO:0000256" key="3">
    <source>
        <dbReference type="ARBA" id="ARBA00007931"/>
    </source>
</evidence>
<sequence length="431" mass="45912">MGDRTAPANRARTWQIAPAAVRGRARSQWGAARGGARRAPTGWTRMSAIDQTRTAWAAPPWLDAVLKGVRLVLIIVGNLAMVAGCMALAHVVTSALAPFLAMLLIFPLAVFATIAIHEGGHALAARAVGMTVSMVRVGPLHLLARRRGWRVRWQRTRQGDNTGVVLAVPNPYAAVRRQYLVLIAGGPLANLLVAAGCGFLAWRLGLGSSSGAFCIGAAVFNLAVGLGNLVPLQSALGGSDGLKLLKHARRRDPDALAEVLAELNGLSLRGVTADKLPAHRLALLADGDGWFFYVWFTLKAMQIRGEWAQIAALQPVFEEQVATLPAPVAEAWHTLVALLRCELAFSRAMAGADQADPLDASLNAEIDWTSPALRPRCQALMAAQRGDAGAALAALARAEALAENDVDAATRQCERVLREAIRQRLPPTSRP</sequence>
<proteinExistence type="inferred from homology"/>
<feature type="transmembrane region" description="Helical" evidence="8">
    <location>
        <begin position="69"/>
        <end position="89"/>
    </location>
</feature>
<feature type="transmembrane region" description="Helical" evidence="8">
    <location>
        <begin position="96"/>
        <end position="117"/>
    </location>
</feature>
<evidence type="ECO:0000256" key="4">
    <source>
        <dbReference type="ARBA" id="ARBA00022692"/>
    </source>
</evidence>
<evidence type="ECO:0000313" key="10">
    <source>
        <dbReference type="EMBL" id="WOS39674.1"/>
    </source>
</evidence>
<keyword evidence="7" id="KW-0175">Coiled coil</keyword>
<dbReference type="CDD" id="cd05709">
    <property type="entry name" value="S2P-M50"/>
    <property type="match status" value="1"/>
</dbReference>
<feature type="domain" description="Peptidase M50" evidence="9">
    <location>
        <begin position="106"/>
        <end position="199"/>
    </location>
</feature>
<evidence type="ECO:0000259" key="9">
    <source>
        <dbReference type="Pfam" id="PF02163"/>
    </source>
</evidence>
<evidence type="ECO:0000256" key="2">
    <source>
        <dbReference type="ARBA" id="ARBA00004141"/>
    </source>
</evidence>
<evidence type="ECO:0000256" key="6">
    <source>
        <dbReference type="ARBA" id="ARBA00023136"/>
    </source>
</evidence>
<evidence type="ECO:0000256" key="8">
    <source>
        <dbReference type="SAM" id="Phobius"/>
    </source>
</evidence>
<keyword evidence="4 8" id="KW-0812">Transmembrane</keyword>
<accession>A0ABZ0JL11</accession>
<gene>
    <name evidence="10" type="ORF">QN243_14755</name>
</gene>
<comment type="similarity">
    <text evidence="3">Belongs to the peptidase M50B family.</text>
</comment>
<dbReference type="Proteomes" id="UP001302020">
    <property type="component" value="Chromosome"/>
</dbReference>
<comment type="subcellular location">
    <subcellularLocation>
        <location evidence="2">Membrane</location>
        <topology evidence="2">Multi-pass membrane protein</topology>
    </subcellularLocation>
</comment>
<dbReference type="Pfam" id="PF02163">
    <property type="entry name" value="Peptidase_M50"/>
    <property type="match status" value="1"/>
</dbReference>
<organism evidence="10 11">
    <name type="scientific">Xanthomonas rydalmerensis</name>
    <dbReference type="NCBI Taxonomy" id="3046274"/>
    <lineage>
        <taxon>Bacteria</taxon>
        <taxon>Pseudomonadati</taxon>
        <taxon>Pseudomonadota</taxon>
        <taxon>Gammaproteobacteria</taxon>
        <taxon>Lysobacterales</taxon>
        <taxon>Lysobacteraceae</taxon>
        <taxon>Xanthomonas</taxon>
    </lineage>
</organism>
<name>A0ABZ0JL11_9XANT</name>
<keyword evidence="11" id="KW-1185">Reference proteome</keyword>
<evidence type="ECO:0000313" key="11">
    <source>
        <dbReference type="Proteomes" id="UP001302020"/>
    </source>
</evidence>
<dbReference type="EMBL" id="CP126172">
    <property type="protein sequence ID" value="WOS39674.1"/>
    <property type="molecule type" value="Genomic_DNA"/>
</dbReference>
<dbReference type="InterPro" id="IPR008915">
    <property type="entry name" value="Peptidase_M50"/>
</dbReference>
<evidence type="ECO:0000256" key="7">
    <source>
        <dbReference type="SAM" id="Coils"/>
    </source>
</evidence>
<reference evidence="10 11" key="1">
    <citation type="submission" date="2023-05" db="EMBL/GenBank/DDBJ databases">
        <title>Xanthomonas rydalmerenesis sp. nov., a novel Xanthomonas species isolated from Fragaria x ananassa.</title>
        <authorList>
            <person name="McKnight D.J.E."/>
            <person name="Wong-Bajracharya J."/>
            <person name="Okoh E.B."/>
            <person name="Snijders F."/>
            <person name="Lidbetter F."/>
            <person name="Webster J."/>
            <person name="Djordjevic S.P."/>
            <person name="Bogema D.R."/>
            <person name="Chapman T.A."/>
        </authorList>
    </citation>
    <scope>NUCLEOTIDE SEQUENCE [LARGE SCALE GENOMIC DNA]</scope>
    <source>
        <strain evidence="10 11">DAR34883</strain>
    </source>
</reference>